<protein>
    <submittedName>
        <fullName evidence="3">Uncharacterized protein</fullName>
    </submittedName>
</protein>
<dbReference type="SUPFAM" id="SSF52540">
    <property type="entry name" value="P-loop containing nucleoside triphosphate hydrolases"/>
    <property type="match status" value="1"/>
</dbReference>
<feature type="repeat" description="TPR" evidence="1">
    <location>
        <begin position="795"/>
        <end position="828"/>
    </location>
</feature>
<dbReference type="PANTHER" id="PTHR47691">
    <property type="entry name" value="REGULATOR-RELATED"/>
    <property type="match status" value="1"/>
</dbReference>
<proteinExistence type="predicted"/>
<comment type="caution">
    <text evidence="3">The sequence shown here is derived from an EMBL/GenBank/DDBJ whole genome shotgun (WGS) entry which is preliminary data.</text>
</comment>
<name>A0ABQ3F023_9ACTN</name>
<feature type="region of interest" description="Disordered" evidence="2">
    <location>
        <begin position="104"/>
        <end position="133"/>
    </location>
</feature>
<dbReference type="SUPFAM" id="SSF48452">
    <property type="entry name" value="TPR-like"/>
    <property type="match status" value="2"/>
</dbReference>
<dbReference type="InterPro" id="IPR019734">
    <property type="entry name" value="TPR_rpt"/>
</dbReference>
<dbReference type="InterPro" id="IPR011990">
    <property type="entry name" value="TPR-like_helical_dom_sf"/>
</dbReference>
<evidence type="ECO:0000256" key="1">
    <source>
        <dbReference type="PROSITE-ProRule" id="PRU00339"/>
    </source>
</evidence>
<evidence type="ECO:0000313" key="4">
    <source>
        <dbReference type="Proteomes" id="UP000642673"/>
    </source>
</evidence>
<dbReference type="EMBL" id="BMVP01000011">
    <property type="protein sequence ID" value="GHB72801.1"/>
    <property type="molecule type" value="Genomic_DNA"/>
</dbReference>
<dbReference type="PANTHER" id="PTHR47691:SF3">
    <property type="entry name" value="HTH-TYPE TRANSCRIPTIONAL REGULATOR RV0890C-RELATED"/>
    <property type="match status" value="1"/>
</dbReference>
<dbReference type="Gene3D" id="3.40.50.300">
    <property type="entry name" value="P-loop containing nucleotide triphosphate hydrolases"/>
    <property type="match status" value="1"/>
</dbReference>
<dbReference type="InterPro" id="IPR027417">
    <property type="entry name" value="P-loop_NTPase"/>
</dbReference>
<dbReference type="PROSITE" id="PS50005">
    <property type="entry name" value="TPR"/>
    <property type="match status" value="2"/>
</dbReference>
<organism evidence="3 4">
    <name type="scientific">Streptomyces cirratus</name>
    <dbReference type="NCBI Taxonomy" id="68187"/>
    <lineage>
        <taxon>Bacteria</taxon>
        <taxon>Bacillati</taxon>
        <taxon>Actinomycetota</taxon>
        <taxon>Actinomycetes</taxon>
        <taxon>Kitasatosporales</taxon>
        <taxon>Streptomycetaceae</taxon>
        <taxon>Streptomyces</taxon>
    </lineage>
</organism>
<feature type="repeat" description="TPR" evidence="1">
    <location>
        <begin position="715"/>
        <end position="748"/>
    </location>
</feature>
<keyword evidence="4" id="KW-1185">Reference proteome</keyword>
<accession>A0ABQ3F023</accession>
<dbReference type="Gene3D" id="1.25.40.10">
    <property type="entry name" value="Tetratricopeptide repeat domain"/>
    <property type="match status" value="1"/>
</dbReference>
<evidence type="ECO:0000256" key="2">
    <source>
        <dbReference type="SAM" id="MobiDB-lite"/>
    </source>
</evidence>
<keyword evidence="1" id="KW-0802">TPR repeat</keyword>
<dbReference type="Proteomes" id="UP000642673">
    <property type="component" value="Unassembled WGS sequence"/>
</dbReference>
<sequence>MTSGGILGKAVDRLGTELRSLYKAAGEPTLSRLVRLGLDQVPPLQISDSTLSAWLNAGNVPGPGMKERYFLLLVAHLNGLAARKGHLTRPEGAWAALLKTARAERKAQRGGRPRTAAGSTWSDGPEAPQTRSVVDRVPPRPVTIVGRDDSLDELLARLIPQDTSSASSVITLVSGMGGAGKTTLAIEAAHRARDLGWFTGGTFFVDMRGYSGNDADLEPVSAAALLLRHLGTPEQDIPPDGDDILALWQAQADQLASHGRPLLVVLDNVSSASQILPLVPARPHHRIVVTSRHVLASIPGRHIGLSELSLSSSAQVLERTLRIARPEDSRVTDASEHAERIGDLCGGLPLALQIVAAILRTEPHRPLADVVKELEDTRSRLDGLAYEDVDALGNPMAVRAAFALSYRRLSPADARAFPLLAQAPGPDFSLETAGVLLDAAPARTRQVVRRLVGAHLLVGRTSERWMMHDLIRLYAQEKAEEPQHSDEATESLERILRHLHRTSKEADLRIRWRDGAAESERFASSSDVWDWFDAEHHTLVAAVATAYRAGLDGLCVNLAVSMVGYFEHRARADWRGVFEAAEKAASRISDPGLDVEVLANIGALYGVAHQHEQALSYISRAIRIIEGLGGHPSEASVLNVAARALMELGRPQEALHTFELAMAVVRKEGDKHGEGMLLHNIAGLFVRNGAPEHALEPLQRDLVICRELGDRAGEGTTLNTLGNVYFELHRYEEAAAAFRKSLVVAREFRDVVLEGHCLKNLANACAELARFDEAFALYEEALELQRAYGDRFQEGDTLMNLGFTHRQLNQHAQAVDCFREAIDAFEEAGVQGYAHTARATLHETLTDTPGHTP</sequence>
<dbReference type="InterPro" id="IPR042197">
    <property type="entry name" value="Apaf_helical"/>
</dbReference>
<evidence type="ECO:0000313" key="3">
    <source>
        <dbReference type="EMBL" id="GHB72801.1"/>
    </source>
</evidence>
<dbReference type="SMART" id="SM00028">
    <property type="entry name" value="TPR"/>
    <property type="match status" value="5"/>
</dbReference>
<dbReference type="Gene3D" id="1.10.8.430">
    <property type="entry name" value="Helical domain of apoptotic protease-activating factors"/>
    <property type="match status" value="1"/>
</dbReference>
<dbReference type="Pfam" id="PF13424">
    <property type="entry name" value="TPR_12"/>
    <property type="match status" value="3"/>
</dbReference>
<dbReference type="PRINTS" id="PR00364">
    <property type="entry name" value="DISEASERSIST"/>
</dbReference>
<gene>
    <name evidence="3" type="ORF">GCM10010347_48920</name>
</gene>
<reference evidence="4" key="1">
    <citation type="journal article" date="2019" name="Int. J. Syst. Evol. Microbiol.">
        <title>The Global Catalogue of Microorganisms (GCM) 10K type strain sequencing project: providing services to taxonomists for standard genome sequencing and annotation.</title>
        <authorList>
            <consortium name="The Broad Institute Genomics Platform"/>
            <consortium name="The Broad Institute Genome Sequencing Center for Infectious Disease"/>
            <person name="Wu L."/>
            <person name="Ma J."/>
        </authorList>
    </citation>
    <scope>NUCLEOTIDE SEQUENCE [LARGE SCALE GENOMIC DNA]</scope>
    <source>
        <strain evidence="4">JCM 4738</strain>
    </source>
</reference>